<organism evidence="1 2">
    <name type="scientific">Haloferula sargassicola</name>
    <dbReference type="NCBI Taxonomy" id="490096"/>
    <lineage>
        <taxon>Bacteria</taxon>
        <taxon>Pseudomonadati</taxon>
        <taxon>Verrucomicrobiota</taxon>
        <taxon>Verrucomicrobiia</taxon>
        <taxon>Verrucomicrobiales</taxon>
        <taxon>Verrucomicrobiaceae</taxon>
        <taxon>Haloferula</taxon>
    </lineage>
</organism>
<dbReference type="EMBL" id="BAABRI010000047">
    <property type="protein sequence ID" value="GAA5484858.1"/>
    <property type="molecule type" value="Genomic_DNA"/>
</dbReference>
<comment type="caution">
    <text evidence="1">The sequence shown here is derived from an EMBL/GenBank/DDBJ whole genome shotgun (WGS) entry which is preliminary data.</text>
</comment>
<protein>
    <recommendedName>
        <fullName evidence="3">DUF4062 domain-containing protein</fullName>
    </recommendedName>
</protein>
<proteinExistence type="predicted"/>
<evidence type="ECO:0000313" key="2">
    <source>
        <dbReference type="Proteomes" id="UP001476282"/>
    </source>
</evidence>
<evidence type="ECO:0000313" key="1">
    <source>
        <dbReference type="EMBL" id="GAA5484858.1"/>
    </source>
</evidence>
<keyword evidence="2" id="KW-1185">Reference proteome</keyword>
<reference evidence="1 2" key="1">
    <citation type="submission" date="2024-02" db="EMBL/GenBank/DDBJ databases">
        <title>Haloferula sargassicola NBRC 104335.</title>
        <authorList>
            <person name="Ichikawa N."/>
            <person name="Katano-Makiyama Y."/>
            <person name="Hidaka K."/>
        </authorList>
    </citation>
    <scope>NUCLEOTIDE SEQUENCE [LARGE SCALE GENOMIC DNA]</scope>
    <source>
        <strain evidence="1 2">NBRC 104335</strain>
    </source>
</reference>
<dbReference type="Proteomes" id="UP001476282">
    <property type="component" value="Unassembled WGS sequence"/>
</dbReference>
<sequence length="159" mass="18382">MNSHYGTIQNRPGQSNEEACLEAVEDCHLVLAIIRSRYGSGITLKEICRAIEIEKPVWKIAEQDIEKFRQLLKPILYATDATTNLPVARVLVPNRKTGVLDDLRIIDLYNLCIQDHLPVSERRSNWVQSYEDVDDVFRFLETNLKDVDRVRQIIQPTHP</sequence>
<accession>A0ABP9UTK6</accession>
<evidence type="ECO:0008006" key="3">
    <source>
        <dbReference type="Google" id="ProtNLM"/>
    </source>
</evidence>
<name>A0ABP9UTK6_9BACT</name>
<gene>
    <name evidence="1" type="ORF">Hsar01_04111</name>
</gene>